<evidence type="ECO:0008006" key="3">
    <source>
        <dbReference type="Google" id="ProtNLM"/>
    </source>
</evidence>
<proteinExistence type="predicted"/>
<dbReference type="Proteomes" id="UP000321168">
    <property type="component" value="Unassembled WGS sequence"/>
</dbReference>
<name>A0A5C6VK33_9FLAO</name>
<keyword evidence="2" id="KW-1185">Reference proteome</keyword>
<dbReference type="EMBL" id="VORB01000001">
    <property type="protein sequence ID" value="TXC85329.1"/>
    <property type="molecule type" value="Genomic_DNA"/>
</dbReference>
<protein>
    <recommendedName>
        <fullName evidence="3">Universal stress protein</fullName>
    </recommendedName>
</protein>
<gene>
    <name evidence="1" type="ORF">FRX97_01515</name>
</gene>
<sequence length="323" mass="36179">MGAEAYKPMGNLLKKRTMAFTDVFKNLGSSKSTERKLQNEYLPSTLIVATDFSEGARSAMINAVNTFLPALKKIILLNAYSVPSISIGSLVTVKDILFQLSEEGLEEELKVLEKHLGSTAVEIEVLSKNGELFEIINEFKLGEERPMVCLGTTGASNVENVYHGHTTVQTTQKLSNIPVFTLPLGRKLSKPKNVIYISDIQEIENITRIDTVVGCSLAFGTTIHVAHISERNILQPSRITAADRDLMPFYKELYPNANFTYQTLNGIEDIGQQLSNLAENYRADFIYMVVKEDGFLNDVFGEKYLAEKTYFNQLPTIIYRVED</sequence>
<comment type="caution">
    <text evidence="1">The sequence shown here is derived from an EMBL/GenBank/DDBJ whole genome shotgun (WGS) entry which is preliminary data.</text>
</comment>
<evidence type="ECO:0000313" key="1">
    <source>
        <dbReference type="EMBL" id="TXC85329.1"/>
    </source>
</evidence>
<accession>A0A5C6VK33</accession>
<dbReference type="RefSeq" id="WP_170226980.1">
    <property type="nucleotide sequence ID" value="NZ_VORB01000001.1"/>
</dbReference>
<dbReference type="AlphaFoldDB" id="A0A5C6VK33"/>
<evidence type="ECO:0000313" key="2">
    <source>
        <dbReference type="Proteomes" id="UP000321168"/>
    </source>
</evidence>
<reference evidence="1 2" key="1">
    <citation type="submission" date="2019-08" db="EMBL/GenBank/DDBJ databases">
        <title>Genome of Luteibaculum oceani JCM 18817.</title>
        <authorList>
            <person name="Bowman J.P."/>
        </authorList>
    </citation>
    <scope>NUCLEOTIDE SEQUENCE [LARGE SCALE GENOMIC DNA]</scope>
    <source>
        <strain evidence="1 2">JCM 18817</strain>
    </source>
</reference>
<organism evidence="1 2">
    <name type="scientific">Luteibaculum oceani</name>
    <dbReference type="NCBI Taxonomy" id="1294296"/>
    <lineage>
        <taxon>Bacteria</taxon>
        <taxon>Pseudomonadati</taxon>
        <taxon>Bacteroidota</taxon>
        <taxon>Flavobacteriia</taxon>
        <taxon>Flavobacteriales</taxon>
        <taxon>Luteibaculaceae</taxon>
        <taxon>Luteibaculum</taxon>
    </lineage>
</organism>
<dbReference type="Gene3D" id="3.40.50.12370">
    <property type="match status" value="1"/>
</dbReference>
<dbReference type="SUPFAM" id="SSF52402">
    <property type="entry name" value="Adenine nucleotide alpha hydrolases-like"/>
    <property type="match status" value="1"/>
</dbReference>